<protein>
    <submittedName>
        <fullName evidence="1">Uncharacterized protein</fullName>
    </submittedName>
</protein>
<name>A0A918QYQ4_9FLAO</name>
<organism evidence="1 2">
    <name type="scientific">Algibacter mikhailovii</name>
    <dbReference type="NCBI Taxonomy" id="425498"/>
    <lineage>
        <taxon>Bacteria</taxon>
        <taxon>Pseudomonadati</taxon>
        <taxon>Bacteroidota</taxon>
        <taxon>Flavobacteriia</taxon>
        <taxon>Flavobacteriales</taxon>
        <taxon>Flavobacteriaceae</taxon>
        <taxon>Algibacter</taxon>
    </lineage>
</organism>
<evidence type="ECO:0000313" key="1">
    <source>
        <dbReference type="EMBL" id="GGZ76202.1"/>
    </source>
</evidence>
<dbReference type="EMBL" id="BMWZ01000002">
    <property type="protein sequence ID" value="GGZ76202.1"/>
    <property type="molecule type" value="Genomic_DNA"/>
</dbReference>
<evidence type="ECO:0000313" key="2">
    <source>
        <dbReference type="Proteomes" id="UP000636004"/>
    </source>
</evidence>
<dbReference type="Proteomes" id="UP000636004">
    <property type="component" value="Unassembled WGS sequence"/>
</dbReference>
<reference evidence="1" key="2">
    <citation type="submission" date="2020-09" db="EMBL/GenBank/DDBJ databases">
        <authorList>
            <person name="Sun Q."/>
            <person name="Kim S."/>
        </authorList>
    </citation>
    <scope>NUCLEOTIDE SEQUENCE</scope>
    <source>
        <strain evidence="1">KCTC 12710</strain>
    </source>
</reference>
<reference evidence="1" key="1">
    <citation type="journal article" date="2014" name="Int. J. Syst. Evol. Microbiol.">
        <title>Complete genome sequence of Corynebacterium casei LMG S-19264T (=DSM 44701T), isolated from a smear-ripened cheese.</title>
        <authorList>
            <consortium name="US DOE Joint Genome Institute (JGI-PGF)"/>
            <person name="Walter F."/>
            <person name="Albersmeier A."/>
            <person name="Kalinowski J."/>
            <person name="Ruckert C."/>
        </authorList>
    </citation>
    <scope>NUCLEOTIDE SEQUENCE</scope>
    <source>
        <strain evidence="1">KCTC 12710</strain>
    </source>
</reference>
<accession>A0A918QYQ4</accession>
<proteinExistence type="predicted"/>
<gene>
    <name evidence="1" type="ORF">GCM10007028_12210</name>
</gene>
<comment type="caution">
    <text evidence="1">The sequence shown here is derived from an EMBL/GenBank/DDBJ whole genome shotgun (WGS) entry which is preliminary data.</text>
</comment>
<dbReference type="AlphaFoldDB" id="A0A918QYQ4"/>
<sequence>MDEKGDTIYGTVRNIISKRSALYEKINDGDKIKFRTHKLKHYKTLRFNGDIYYYDAPMTQDGIYEKETFRKIPDDSIAKTLGNFVNVKKRLPDFIITNSNDTIFGQIKNPALGKLYLDNELNEKFKIDKDIIKSYRYNNEIYVFKKKRKAKIFDDKEAYMKLVLDGNVKLYEYQNDFVYYENDLNTTRQVRDTKIYFYIEKGKEIILIGEYLYKKKLAQLFSENKNLVAKILNNEYTIDNIYLIVKYFNESK</sequence>
<keyword evidence="2" id="KW-1185">Reference proteome</keyword>